<evidence type="ECO:0000313" key="1">
    <source>
        <dbReference type="EMBL" id="GIX99344.1"/>
    </source>
</evidence>
<evidence type="ECO:0000313" key="2">
    <source>
        <dbReference type="Proteomes" id="UP001054837"/>
    </source>
</evidence>
<organism evidence="1 2">
    <name type="scientific">Caerostris darwini</name>
    <dbReference type="NCBI Taxonomy" id="1538125"/>
    <lineage>
        <taxon>Eukaryota</taxon>
        <taxon>Metazoa</taxon>
        <taxon>Ecdysozoa</taxon>
        <taxon>Arthropoda</taxon>
        <taxon>Chelicerata</taxon>
        <taxon>Arachnida</taxon>
        <taxon>Araneae</taxon>
        <taxon>Araneomorphae</taxon>
        <taxon>Entelegynae</taxon>
        <taxon>Araneoidea</taxon>
        <taxon>Araneidae</taxon>
        <taxon>Caerostris</taxon>
    </lineage>
</organism>
<protein>
    <submittedName>
        <fullName evidence="1">Uncharacterized protein</fullName>
    </submittedName>
</protein>
<proteinExistence type="predicted"/>
<dbReference type="AlphaFoldDB" id="A0AAV4PU74"/>
<accession>A0AAV4PU74</accession>
<comment type="caution">
    <text evidence="1">The sequence shown here is derived from an EMBL/GenBank/DDBJ whole genome shotgun (WGS) entry which is preliminary data.</text>
</comment>
<dbReference type="EMBL" id="BPLQ01003290">
    <property type="protein sequence ID" value="GIX99344.1"/>
    <property type="molecule type" value="Genomic_DNA"/>
</dbReference>
<dbReference type="Proteomes" id="UP001054837">
    <property type="component" value="Unassembled WGS sequence"/>
</dbReference>
<gene>
    <name evidence="1" type="ORF">CDAR_199081</name>
</gene>
<name>A0AAV4PU74_9ARAC</name>
<reference evidence="1 2" key="1">
    <citation type="submission" date="2021-06" db="EMBL/GenBank/DDBJ databases">
        <title>Caerostris darwini draft genome.</title>
        <authorList>
            <person name="Kono N."/>
            <person name="Arakawa K."/>
        </authorList>
    </citation>
    <scope>NUCLEOTIDE SEQUENCE [LARGE SCALE GENOMIC DNA]</scope>
</reference>
<keyword evidence="2" id="KW-1185">Reference proteome</keyword>
<sequence>MDTPMSWFLADTISASIGQRSSIPSWAVLLNMSDISKSHFEYHLTSIASEVHLPSCVVPIGLFVQTFQSRTFMAVLQERDNAGGVLTQDIFLHQENNSVVNRKVIVAPNLMTSSIGSADIGSRKYRPYNIWRYFFWYRVLHVQKRKRKIFLGKIFFNIRFFFFKRDCSMVLNEIIEFEGVSDKIKQVKKKVSSKFGDETIEGGLLLGRM</sequence>